<organism evidence="1 2">
    <name type="scientific">Dallia pectoralis</name>
    <name type="common">Alaska blackfish</name>
    <dbReference type="NCBI Taxonomy" id="75939"/>
    <lineage>
        <taxon>Eukaryota</taxon>
        <taxon>Metazoa</taxon>
        <taxon>Chordata</taxon>
        <taxon>Craniata</taxon>
        <taxon>Vertebrata</taxon>
        <taxon>Euteleostomi</taxon>
        <taxon>Actinopterygii</taxon>
        <taxon>Neopterygii</taxon>
        <taxon>Teleostei</taxon>
        <taxon>Protacanthopterygii</taxon>
        <taxon>Esociformes</taxon>
        <taxon>Umbridae</taxon>
        <taxon>Dallia</taxon>
    </lineage>
</organism>
<evidence type="ECO:0000313" key="1">
    <source>
        <dbReference type="EMBL" id="KAJ7997521.1"/>
    </source>
</evidence>
<accession>A0ACC2G1S7</accession>
<comment type="caution">
    <text evidence="1">The sequence shown here is derived from an EMBL/GenBank/DDBJ whole genome shotgun (WGS) entry which is preliminary data.</text>
</comment>
<name>A0ACC2G1S7_DALPE</name>
<reference evidence="1" key="1">
    <citation type="submission" date="2021-05" db="EMBL/GenBank/DDBJ databases">
        <authorList>
            <person name="Pan Q."/>
            <person name="Jouanno E."/>
            <person name="Zahm M."/>
            <person name="Klopp C."/>
            <person name="Cabau C."/>
            <person name="Louis A."/>
            <person name="Berthelot C."/>
            <person name="Parey E."/>
            <person name="Roest Crollius H."/>
            <person name="Montfort J."/>
            <person name="Robinson-Rechavi M."/>
            <person name="Bouchez O."/>
            <person name="Lampietro C."/>
            <person name="Lopez Roques C."/>
            <person name="Donnadieu C."/>
            <person name="Postlethwait J."/>
            <person name="Bobe J."/>
            <person name="Dillon D."/>
            <person name="Chandos A."/>
            <person name="von Hippel F."/>
            <person name="Guiguen Y."/>
        </authorList>
    </citation>
    <scope>NUCLEOTIDE SEQUENCE</scope>
    <source>
        <strain evidence="1">YG-Jan2019</strain>
    </source>
</reference>
<dbReference type="Proteomes" id="UP001157502">
    <property type="component" value="Chromosome 19"/>
</dbReference>
<protein>
    <submittedName>
        <fullName evidence="1">Uncharacterized protein</fullName>
    </submittedName>
</protein>
<evidence type="ECO:0000313" key="2">
    <source>
        <dbReference type="Proteomes" id="UP001157502"/>
    </source>
</evidence>
<keyword evidence="2" id="KW-1185">Reference proteome</keyword>
<dbReference type="EMBL" id="CM055746">
    <property type="protein sequence ID" value="KAJ7997521.1"/>
    <property type="molecule type" value="Genomic_DNA"/>
</dbReference>
<proteinExistence type="predicted"/>
<gene>
    <name evidence="1" type="ORF">DPEC_G00229880</name>
</gene>
<sequence length="768" mass="87941">MLAYRSSNIQYRQSIACALIDRNIETMLHEQGEKEGKKKIDGTGTDREREEAGRGEKDERTSPVRGAVERETSNGDMCLRHNEQLRMFCDRDKERICVTCWELEHHDHMIKTLSHADKELKREVTAAMGLLQRAIGEVEELRKKQETITSSNRLRNLLVKSHITSQFKEIREQLSVLEERAVRQTEELNENDDRRLAEFEEVLQGSRKKEAQLKAGVEMDDFGGFLRWWTETGQAETMAANSSLSDHLICAICTEIYNDPVTLSCQHTFCMKCLQKCLQAGHQDCSVCRVPVGQQNFQINRLVRNLANQLRMEEQASCLEHKQTLTHFCETDEKLVCAVCMSEKCLQGHTFKSLKEAQVDLKIKLTSVVGRLNKEISQIEEIQKAQGDNVSKNLQEEQRTKISSQFAEVYKQLKRIEERAMAELETTTSLAALDQVLSEGRGTKAELQTGLNMDDPRGFLHWWTESGQTASSNWENRQFKCPKDSSLGLTEKTSCQKQADSFLQFVDLRGIKQYLSKIIGAPNTFSSPSECDKGLLNDKFTDLSSTRQVVRTHSWKNWKWNNLSVSIVHSTVTAVWAIASAAHSPVMLEDMYSATSPLAYLLVCFSTGYFIHDAADIVFSGNSRTSWEFLLHHVLVLFFFLRSIVTRLYVAGVVVALFVEVNSIFLHARRMLLLARIDTCSYHYSLARHINLFTFIFFRLGAQYLITRFIILNYTWLDHAPYLLAAIGAMNIMMLVYLCRLVRADFMTRRDNGRSRTHDKGNSLLKED</sequence>